<dbReference type="EMBL" id="CP116942">
    <property type="protein sequence ID" value="WCO65272.1"/>
    <property type="molecule type" value="Genomic_DNA"/>
</dbReference>
<reference evidence="3" key="1">
    <citation type="submission" date="2023-01" db="EMBL/GenBank/DDBJ databases">
        <title>The diversity of Class Acidimicrobiia in South China Sea sediment environments and the proposal of Iamia marina sp. nov., a novel species of the genus Iamia.</title>
        <authorList>
            <person name="He Y."/>
            <person name="Tian X."/>
        </authorList>
    </citation>
    <scope>NUCLEOTIDE SEQUENCE</scope>
    <source>
        <strain evidence="3">DSM 19957</strain>
    </source>
</reference>
<dbReference type="AlphaFoldDB" id="A0AAF0BSH4"/>
<evidence type="ECO:0000256" key="2">
    <source>
        <dbReference type="SAM" id="Phobius"/>
    </source>
</evidence>
<accession>A0AAF0BSH4</accession>
<organism evidence="3 4">
    <name type="scientific">Iamia majanohamensis</name>
    <dbReference type="NCBI Taxonomy" id="467976"/>
    <lineage>
        <taxon>Bacteria</taxon>
        <taxon>Bacillati</taxon>
        <taxon>Actinomycetota</taxon>
        <taxon>Acidimicrobiia</taxon>
        <taxon>Acidimicrobiales</taxon>
        <taxon>Iamiaceae</taxon>
        <taxon>Iamia</taxon>
    </lineage>
</organism>
<dbReference type="KEGG" id="ima:PO878_12255"/>
<feature type="transmembrane region" description="Helical" evidence="2">
    <location>
        <begin position="22"/>
        <end position="43"/>
    </location>
</feature>
<dbReference type="Proteomes" id="UP001216390">
    <property type="component" value="Chromosome"/>
</dbReference>
<protein>
    <submittedName>
        <fullName evidence="3">Uncharacterized protein</fullName>
    </submittedName>
</protein>
<keyword evidence="2" id="KW-0472">Membrane</keyword>
<dbReference type="RefSeq" id="WP_272734797.1">
    <property type="nucleotide sequence ID" value="NZ_CP116942.1"/>
</dbReference>
<keyword evidence="2" id="KW-0812">Transmembrane</keyword>
<keyword evidence="4" id="KW-1185">Reference proteome</keyword>
<keyword evidence="2" id="KW-1133">Transmembrane helix</keyword>
<evidence type="ECO:0000313" key="4">
    <source>
        <dbReference type="Proteomes" id="UP001216390"/>
    </source>
</evidence>
<name>A0AAF0BSH4_9ACTN</name>
<evidence type="ECO:0000313" key="3">
    <source>
        <dbReference type="EMBL" id="WCO65272.1"/>
    </source>
</evidence>
<proteinExistence type="predicted"/>
<feature type="transmembrane region" description="Helical" evidence="2">
    <location>
        <begin position="83"/>
        <end position="100"/>
    </location>
</feature>
<feature type="compositionally biased region" description="Low complexity" evidence="1">
    <location>
        <begin position="156"/>
        <end position="166"/>
    </location>
</feature>
<evidence type="ECO:0000256" key="1">
    <source>
        <dbReference type="SAM" id="MobiDB-lite"/>
    </source>
</evidence>
<feature type="transmembrane region" description="Helical" evidence="2">
    <location>
        <begin position="55"/>
        <end position="76"/>
    </location>
</feature>
<feature type="region of interest" description="Disordered" evidence="1">
    <location>
        <begin position="152"/>
        <end position="173"/>
    </location>
</feature>
<feature type="transmembrane region" description="Helical" evidence="2">
    <location>
        <begin position="120"/>
        <end position="142"/>
    </location>
</feature>
<sequence length="173" mass="17531">MTAAGPDPRPGERSRDGGDGALLVRLAWAGALVTCATSITNALTGDRDAYALSAAPNLVLFTLGCGAFLWAFAVAVERSRTEAIGVGGLFFLSGCAPASVQRSMLGALAVQATVPVVVAMIRPFTAFAVLAPMWALGLAGLWGARHGTFPPRTDAEGAGADPPGARGSHDAPD</sequence>
<gene>
    <name evidence="3" type="ORF">PO878_12255</name>
</gene>